<dbReference type="PANTHER" id="PTHR10974:SF1">
    <property type="entry name" value="FI08016P-RELATED"/>
    <property type="match status" value="1"/>
</dbReference>
<dbReference type="InterPro" id="IPR004245">
    <property type="entry name" value="DUF229"/>
</dbReference>
<gene>
    <name evidence="2" type="primary">NCL1_25457</name>
    <name evidence="2" type="ORF">TNIN_378231</name>
</gene>
<organism evidence="2 3">
    <name type="scientific">Trichonephila inaurata madagascariensis</name>
    <dbReference type="NCBI Taxonomy" id="2747483"/>
    <lineage>
        <taxon>Eukaryota</taxon>
        <taxon>Metazoa</taxon>
        <taxon>Ecdysozoa</taxon>
        <taxon>Arthropoda</taxon>
        <taxon>Chelicerata</taxon>
        <taxon>Arachnida</taxon>
        <taxon>Araneae</taxon>
        <taxon>Araneomorphae</taxon>
        <taxon>Entelegynae</taxon>
        <taxon>Araneoidea</taxon>
        <taxon>Nephilidae</taxon>
        <taxon>Trichonephila</taxon>
        <taxon>Trichonephila inaurata</taxon>
    </lineage>
</organism>
<keyword evidence="1" id="KW-0472">Membrane</keyword>
<dbReference type="AlphaFoldDB" id="A0A8X6YFY7"/>
<dbReference type="CDD" id="cd16021">
    <property type="entry name" value="ALP_like"/>
    <property type="match status" value="1"/>
</dbReference>
<accession>A0A8X6YFY7</accession>
<dbReference type="SUPFAM" id="SSF53649">
    <property type="entry name" value="Alkaline phosphatase-like"/>
    <property type="match status" value="1"/>
</dbReference>
<dbReference type="EMBL" id="BMAV01017315">
    <property type="protein sequence ID" value="GFY68864.1"/>
    <property type="molecule type" value="Genomic_DNA"/>
</dbReference>
<dbReference type="GO" id="GO:0005615">
    <property type="term" value="C:extracellular space"/>
    <property type="evidence" value="ECO:0007669"/>
    <property type="project" value="TreeGrafter"/>
</dbReference>
<reference evidence="2" key="1">
    <citation type="submission" date="2020-08" db="EMBL/GenBank/DDBJ databases">
        <title>Multicomponent nature underlies the extraordinary mechanical properties of spider dragline silk.</title>
        <authorList>
            <person name="Kono N."/>
            <person name="Nakamura H."/>
            <person name="Mori M."/>
            <person name="Yoshida Y."/>
            <person name="Ohtoshi R."/>
            <person name="Malay A.D."/>
            <person name="Moran D.A.P."/>
            <person name="Tomita M."/>
            <person name="Numata K."/>
            <person name="Arakawa K."/>
        </authorList>
    </citation>
    <scope>NUCLEOTIDE SEQUENCE</scope>
</reference>
<keyword evidence="1" id="KW-0812">Transmembrane</keyword>
<dbReference type="OrthoDB" id="6412187at2759"/>
<dbReference type="Proteomes" id="UP000886998">
    <property type="component" value="Unassembled WGS sequence"/>
</dbReference>
<dbReference type="Gene3D" id="3.40.720.10">
    <property type="entry name" value="Alkaline Phosphatase, subunit A"/>
    <property type="match status" value="1"/>
</dbReference>
<protein>
    <submittedName>
        <fullName evidence="2">Uncharacterized protein</fullName>
    </submittedName>
</protein>
<comment type="caution">
    <text evidence="2">The sequence shown here is derived from an EMBL/GenBank/DDBJ whole genome shotgun (WGS) entry which is preliminary data.</text>
</comment>
<name>A0A8X6YFY7_9ARAC</name>
<feature type="transmembrane region" description="Helical" evidence="1">
    <location>
        <begin position="24"/>
        <end position="43"/>
    </location>
</feature>
<dbReference type="Pfam" id="PF02995">
    <property type="entry name" value="DUF229"/>
    <property type="match status" value="1"/>
</dbReference>
<proteinExistence type="predicted"/>
<evidence type="ECO:0000256" key="1">
    <source>
        <dbReference type="SAM" id="Phobius"/>
    </source>
</evidence>
<sequence>MCSSYSRRRIICPLKPEKTLRQQAFIYIILIICTLILLCFYSIPLTSNSSTIKPLSSIIPTAQLLEEDSALIKDDIILTDDKLLNEFAEEESSTASSSISISSSHSRTTLEELKLISIELPIETTSNSIEKTQTPSMEPILTDNEESSTIYSKHSSEPTEKTTIFSNEVMSLNGNNASTNQSIHSTENNIKSNTIYTKHSTESTEKTTIFSNEVRSLNGNNASTNQSIHSTENNIKSNTIYTKHSTESTEKTTIFSNEVRSLDGNNAPTNQLIHSTQNNTITYAPRTDGFLVYSEHCKIPNIDPYHPSILKYIEETPPLVCKHHEPLTKTEGNMLIIDKEAVKSWNLNISEITCDHMEVSRVKDGLSDNYIGYGPKHSFTDEVKIEAEFIKVLCYDLEGTEIYEEYHSFIHNKRKVEKRCKKHNEPGYSVLIIGVDAMSRLNMHRQLKKTSRYLIDKMDAIEMFGFNKVGDNTFPNLIPLLVGYDERELPHVCWNTSETEPLDDCNFLWKRFAKKGYRTLYAEDFPHMSSFNYVKEGFHYQPTDYYFRPFILAYENALRSFKQISTYACVGSVSETEAVLHWTELFASNFRDRKYFAFSWINSLTHDFLNTGSSADHMYEYFFRTLHESGALNNTITIVLGDHGMRWGSIRKTYIGRLEERLPMLLIYLPPDFKKKHPKETEALNLNSHRLVTPFDLHATLVNILHLQENFTFVNPDDVSEELALNFTKRAYTLFQPVPENRSCDDASIEEHWCTCESSLPMDPYNENVKKAAAFMTEHINSLLEPEREKCALLKLKSVTDARVLYPETQHIGHSLNDTILTIIIKVKPSGAVFEGTVRISAPKKEYALLGTVSRLNIYGNQSACIQDAVLRKYCYCS</sequence>
<dbReference type="PANTHER" id="PTHR10974">
    <property type="entry name" value="FI08016P-RELATED"/>
    <property type="match status" value="1"/>
</dbReference>
<keyword evidence="1" id="KW-1133">Transmembrane helix</keyword>
<dbReference type="InterPro" id="IPR017850">
    <property type="entry name" value="Alkaline_phosphatase_core_sf"/>
</dbReference>
<dbReference type="FunFam" id="3.40.720.10:FF:000017">
    <property type="entry name" value="Predicted protein"/>
    <property type="match status" value="1"/>
</dbReference>
<keyword evidence="3" id="KW-1185">Reference proteome</keyword>
<evidence type="ECO:0000313" key="2">
    <source>
        <dbReference type="EMBL" id="GFY68864.1"/>
    </source>
</evidence>
<evidence type="ECO:0000313" key="3">
    <source>
        <dbReference type="Proteomes" id="UP000886998"/>
    </source>
</evidence>